<comment type="caution">
    <text evidence="3">The sequence shown here is derived from an EMBL/GenBank/DDBJ whole genome shotgun (WGS) entry which is preliminary data.</text>
</comment>
<evidence type="ECO:0000313" key="3">
    <source>
        <dbReference type="EMBL" id="OIP41718.1"/>
    </source>
</evidence>
<dbReference type="AlphaFoldDB" id="A0A1J5EEF3"/>
<dbReference type="InterPro" id="IPR009362">
    <property type="entry name" value="YhcG_C"/>
</dbReference>
<sequence length="289" mass="34260">MVNKEETILKSDYLQFLKEIKERITSARVTAYRNLNRELISLYWGIGGNIVERQQKFGWGKSIVEKLSKDLMSEFEGREGFSSNNLWRMRNFYLTYKDNSKLAQLVQEIPWGQNIVIMQRVKMQETREYYIKATVQFDWSRNVLVHQIEAEAHKQTKIKKMHNFPKTLPAHLAEQADIAIKDSYILEFLNVEEPIKERELERQILMHLKNFITELGLGFCFIGSQYPLRLKEKEYYVDLLFFHRQLRCLVAFELKIGEFKELSINKLYNFHPLTPASGGYLMQTRSNSL</sequence>
<dbReference type="Pfam" id="PF17761">
    <property type="entry name" value="DUF1016_N"/>
    <property type="match status" value="1"/>
</dbReference>
<gene>
    <name evidence="3" type="ORF">AUJ95_02890</name>
</gene>
<dbReference type="EMBL" id="MNYI01000072">
    <property type="protein sequence ID" value="OIP41718.1"/>
    <property type="molecule type" value="Genomic_DNA"/>
</dbReference>
<dbReference type="Proteomes" id="UP000183085">
    <property type="component" value="Unassembled WGS sequence"/>
</dbReference>
<organism evidence="3 4">
    <name type="scientific">Candidatus Desantisbacteria bacterium CG2_30_40_21</name>
    <dbReference type="NCBI Taxonomy" id="1817895"/>
    <lineage>
        <taxon>Bacteria</taxon>
        <taxon>Candidatus Desantisiibacteriota</taxon>
    </lineage>
</organism>
<evidence type="ECO:0008006" key="5">
    <source>
        <dbReference type="Google" id="ProtNLM"/>
    </source>
</evidence>
<dbReference type="PANTHER" id="PTHR30547">
    <property type="entry name" value="UNCHARACTERIZED PROTEIN YHCG-RELATED"/>
    <property type="match status" value="1"/>
</dbReference>
<dbReference type="Pfam" id="PF06250">
    <property type="entry name" value="YhcG_C"/>
    <property type="match status" value="1"/>
</dbReference>
<dbReference type="InterPro" id="IPR041527">
    <property type="entry name" value="YhcG_N"/>
</dbReference>
<proteinExistence type="predicted"/>
<evidence type="ECO:0000313" key="4">
    <source>
        <dbReference type="Proteomes" id="UP000183085"/>
    </source>
</evidence>
<protein>
    <recommendedName>
        <fullName evidence="5">DUF1016 domain-containing protein</fullName>
    </recommendedName>
</protein>
<dbReference type="PANTHER" id="PTHR30547:SF0">
    <property type="entry name" value="BLR8175 PROTEIN"/>
    <property type="match status" value="1"/>
</dbReference>
<name>A0A1J5EEF3_9BACT</name>
<dbReference type="STRING" id="1817895.AUJ95_02890"/>
<evidence type="ECO:0000259" key="1">
    <source>
        <dbReference type="Pfam" id="PF06250"/>
    </source>
</evidence>
<reference evidence="3 4" key="1">
    <citation type="journal article" date="2016" name="Environ. Microbiol.">
        <title>Genomic resolution of a cold subsurface aquifer community provides metabolic insights for novel microbes adapted to high CO concentrations.</title>
        <authorList>
            <person name="Probst A.J."/>
            <person name="Castelle C.J."/>
            <person name="Singh A."/>
            <person name="Brown C.T."/>
            <person name="Anantharaman K."/>
            <person name="Sharon I."/>
            <person name="Hug L.A."/>
            <person name="Burstein D."/>
            <person name="Emerson J.B."/>
            <person name="Thomas B.C."/>
            <person name="Banfield J.F."/>
        </authorList>
    </citation>
    <scope>NUCLEOTIDE SEQUENCE [LARGE SCALE GENOMIC DNA]</scope>
    <source>
        <strain evidence="3">CG2_30_40_21</strain>
    </source>
</reference>
<dbReference type="InterPro" id="IPR053148">
    <property type="entry name" value="PD-DEXK-like_domain"/>
</dbReference>
<evidence type="ECO:0000259" key="2">
    <source>
        <dbReference type="Pfam" id="PF17761"/>
    </source>
</evidence>
<feature type="domain" description="YhcG N-terminal" evidence="2">
    <location>
        <begin position="19"/>
        <end position="154"/>
    </location>
</feature>
<accession>A0A1J5EEF3</accession>
<feature type="domain" description="YhcG PDDEXK nuclease" evidence="1">
    <location>
        <begin position="179"/>
        <end position="267"/>
    </location>
</feature>